<evidence type="ECO:0000313" key="5">
    <source>
        <dbReference type="Proteomes" id="UP000295411"/>
    </source>
</evidence>
<feature type="transmembrane region" description="Helical" evidence="2">
    <location>
        <begin position="154"/>
        <end position="176"/>
    </location>
</feature>
<gene>
    <name evidence="4" type="ORF">E2F48_17005</name>
</gene>
<keyword evidence="5" id="KW-1185">Reference proteome</keyword>
<feature type="transmembrane region" description="Helical" evidence="2">
    <location>
        <begin position="295"/>
        <end position="312"/>
    </location>
</feature>
<keyword evidence="4" id="KW-0645">Protease</keyword>
<comment type="caution">
    <text evidence="4">The sequence shown here is derived from an EMBL/GenBank/DDBJ whole genome shotgun (WGS) entry which is preliminary data.</text>
</comment>
<feature type="transmembrane region" description="Helical" evidence="2">
    <location>
        <begin position="357"/>
        <end position="374"/>
    </location>
</feature>
<keyword evidence="4" id="KW-0482">Metalloprotease</keyword>
<dbReference type="AlphaFoldDB" id="A0A4R5TS91"/>
<evidence type="ECO:0000259" key="3">
    <source>
        <dbReference type="Pfam" id="PF02517"/>
    </source>
</evidence>
<evidence type="ECO:0000256" key="2">
    <source>
        <dbReference type="SAM" id="Phobius"/>
    </source>
</evidence>
<feature type="transmembrane region" description="Helical" evidence="2">
    <location>
        <begin position="319"/>
        <end position="337"/>
    </location>
</feature>
<feature type="transmembrane region" description="Helical" evidence="2">
    <location>
        <begin position="114"/>
        <end position="134"/>
    </location>
</feature>
<feature type="region of interest" description="Disordered" evidence="1">
    <location>
        <begin position="72"/>
        <end position="94"/>
    </location>
</feature>
<keyword evidence="2" id="KW-0472">Membrane</keyword>
<dbReference type="Proteomes" id="UP000295411">
    <property type="component" value="Unassembled WGS sequence"/>
</dbReference>
<feature type="transmembrane region" description="Helical" evidence="2">
    <location>
        <begin position="272"/>
        <end position="289"/>
    </location>
</feature>
<dbReference type="GO" id="GO:0008237">
    <property type="term" value="F:metallopeptidase activity"/>
    <property type="evidence" value="ECO:0007669"/>
    <property type="project" value="UniProtKB-KW"/>
</dbReference>
<feature type="domain" description="CAAX prenyl protease 2/Lysostaphin resistance protein A-like" evidence="3">
    <location>
        <begin position="235"/>
        <end position="329"/>
    </location>
</feature>
<name>A0A4R5TS91_9MICC</name>
<dbReference type="EMBL" id="SMTK01000006">
    <property type="protein sequence ID" value="TDK23670.1"/>
    <property type="molecule type" value="Genomic_DNA"/>
</dbReference>
<sequence>MRTQRLVEALLACGLTRSAATILRGTHDGQTDGPPSGRGFRLCSEPEVAKWSFGRMPPCGAARRYGGVGGPMSSGAFPQDRSQSLQEQGGKKASAPISARPFGVHIRMQRWKSLIVLIAVPVILLVAQIVIFQFVTLIEGPADPLKPALTPLTILAVGLSTGLAALIITALTARLANVPWQSLFRHNRPFDWRRLRVYLLGAAVLVAIGGTVTRLVAPESTGTGAIEIGTTTLLIILLTLVAIPLQSAGEEVLFRGAVVPAAGSWFRGVRSAIAFGMIVSGVLFALVHVSVQPWFVSYLLVFSACTVVMGLISGGLEAAIAFHVANNVLAGIANAVYSGNGADVLERGVDSGPGPAMIILMLMNVAVVIMVWLIERAKRSPKRSDPPAGGSDHQAAQ</sequence>
<dbReference type="GO" id="GO:0006508">
    <property type="term" value="P:proteolysis"/>
    <property type="evidence" value="ECO:0007669"/>
    <property type="project" value="UniProtKB-KW"/>
</dbReference>
<organism evidence="4 5">
    <name type="scientific">Arthrobacter crusticola</name>
    <dbReference type="NCBI Taxonomy" id="2547960"/>
    <lineage>
        <taxon>Bacteria</taxon>
        <taxon>Bacillati</taxon>
        <taxon>Actinomycetota</taxon>
        <taxon>Actinomycetes</taxon>
        <taxon>Micrococcales</taxon>
        <taxon>Micrococcaceae</taxon>
        <taxon>Arthrobacter</taxon>
    </lineage>
</organism>
<dbReference type="Pfam" id="PF02517">
    <property type="entry name" value="Rce1-like"/>
    <property type="match status" value="1"/>
</dbReference>
<protein>
    <submittedName>
        <fullName evidence="4">CPBP family intramembrane metalloprotease</fullName>
    </submittedName>
</protein>
<reference evidence="4 5" key="1">
    <citation type="submission" date="2019-03" db="EMBL/GenBank/DDBJ databases">
        <title>Arthrobacter sp. nov., an bacterium isolated from biocrust in Mu Us Desert.</title>
        <authorList>
            <person name="Lixiong L."/>
        </authorList>
    </citation>
    <scope>NUCLEOTIDE SEQUENCE [LARGE SCALE GENOMIC DNA]</scope>
    <source>
        <strain evidence="4 5">SLN-3</strain>
    </source>
</reference>
<evidence type="ECO:0000256" key="1">
    <source>
        <dbReference type="SAM" id="MobiDB-lite"/>
    </source>
</evidence>
<evidence type="ECO:0000313" key="4">
    <source>
        <dbReference type="EMBL" id="TDK23670.1"/>
    </source>
</evidence>
<dbReference type="GO" id="GO:0080120">
    <property type="term" value="P:CAAX-box protein maturation"/>
    <property type="evidence" value="ECO:0007669"/>
    <property type="project" value="UniProtKB-ARBA"/>
</dbReference>
<dbReference type="InterPro" id="IPR003675">
    <property type="entry name" value="Rce1/LyrA-like_dom"/>
</dbReference>
<keyword evidence="2" id="KW-0812">Transmembrane</keyword>
<feature type="transmembrane region" description="Helical" evidence="2">
    <location>
        <begin position="223"/>
        <end position="245"/>
    </location>
</feature>
<keyword evidence="4" id="KW-0378">Hydrolase</keyword>
<dbReference type="OrthoDB" id="2680086at2"/>
<dbReference type="GO" id="GO:0004175">
    <property type="term" value="F:endopeptidase activity"/>
    <property type="evidence" value="ECO:0007669"/>
    <property type="project" value="UniProtKB-ARBA"/>
</dbReference>
<feature type="transmembrane region" description="Helical" evidence="2">
    <location>
        <begin position="197"/>
        <end position="217"/>
    </location>
</feature>
<keyword evidence="2" id="KW-1133">Transmembrane helix</keyword>
<accession>A0A4R5TS91</accession>
<proteinExistence type="predicted"/>